<evidence type="ECO:0000256" key="1">
    <source>
        <dbReference type="ARBA" id="ARBA00004479"/>
    </source>
</evidence>
<evidence type="ECO:0000256" key="9">
    <source>
        <dbReference type="ARBA" id="ARBA00023170"/>
    </source>
</evidence>
<keyword evidence="5" id="KW-0732">Signal</keyword>
<evidence type="ECO:0000256" key="3">
    <source>
        <dbReference type="ARBA" id="ARBA00022614"/>
    </source>
</evidence>
<organism evidence="12 13">
    <name type="scientific">Ziziphus jujuba var. spinosa</name>
    <dbReference type="NCBI Taxonomy" id="714518"/>
    <lineage>
        <taxon>Eukaryota</taxon>
        <taxon>Viridiplantae</taxon>
        <taxon>Streptophyta</taxon>
        <taxon>Embryophyta</taxon>
        <taxon>Tracheophyta</taxon>
        <taxon>Spermatophyta</taxon>
        <taxon>Magnoliopsida</taxon>
        <taxon>eudicotyledons</taxon>
        <taxon>Gunneridae</taxon>
        <taxon>Pentapetalae</taxon>
        <taxon>rosids</taxon>
        <taxon>fabids</taxon>
        <taxon>Rosales</taxon>
        <taxon>Rhamnaceae</taxon>
        <taxon>Paliureae</taxon>
        <taxon>Ziziphus</taxon>
    </lineage>
</organism>
<accession>A0A978VC50</accession>
<evidence type="ECO:0000256" key="8">
    <source>
        <dbReference type="ARBA" id="ARBA00023136"/>
    </source>
</evidence>
<dbReference type="InterPro" id="IPR013210">
    <property type="entry name" value="LRR_N_plant-typ"/>
</dbReference>
<keyword evidence="6" id="KW-0677">Repeat</keyword>
<proteinExistence type="inferred from homology"/>
<dbReference type="Pfam" id="PF13855">
    <property type="entry name" value="LRR_8"/>
    <property type="match status" value="1"/>
</dbReference>
<evidence type="ECO:0000256" key="6">
    <source>
        <dbReference type="ARBA" id="ARBA00022737"/>
    </source>
</evidence>
<protein>
    <recommendedName>
        <fullName evidence="11">Leucine-rich repeat-containing N-terminal plant-type domain-containing protein</fullName>
    </recommendedName>
</protein>
<evidence type="ECO:0000259" key="11">
    <source>
        <dbReference type="Pfam" id="PF08263"/>
    </source>
</evidence>
<evidence type="ECO:0000313" key="12">
    <source>
        <dbReference type="EMBL" id="KAH7527939.1"/>
    </source>
</evidence>
<feature type="domain" description="Leucine-rich repeat-containing N-terminal plant-type" evidence="11">
    <location>
        <begin position="2"/>
        <end position="38"/>
    </location>
</feature>
<dbReference type="InterPro" id="IPR046956">
    <property type="entry name" value="RLP23-like"/>
</dbReference>
<dbReference type="Gene3D" id="3.80.10.10">
    <property type="entry name" value="Ribonuclease Inhibitor"/>
    <property type="match status" value="2"/>
</dbReference>
<comment type="caution">
    <text evidence="12">The sequence shown here is derived from an EMBL/GenBank/DDBJ whole genome shotgun (WGS) entry which is preliminary data.</text>
</comment>
<evidence type="ECO:0000256" key="4">
    <source>
        <dbReference type="ARBA" id="ARBA00022692"/>
    </source>
</evidence>
<evidence type="ECO:0000256" key="2">
    <source>
        <dbReference type="ARBA" id="ARBA00009592"/>
    </source>
</evidence>
<name>A0A978VC50_ZIZJJ</name>
<evidence type="ECO:0000256" key="10">
    <source>
        <dbReference type="ARBA" id="ARBA00023180"/>
    </source>
</evidence>
<dbReference type="EMBL" id="JAEACU010000005">
    <property type="protein sequence ID" value="KAH7527939.1"/>
    <property type="molecule type" value="Genomic_DNA"/>
</dbReference>
<keyword evidence="9" id="KW-0675">Receptor</keyword>
<evidence type="ECO:0000256" key="7">
    <source>
        <dbReference type="ARBA" id="ARBA00022989"/>
    </source>
</evidence>
<dbReference type="SUPFAM" id="SSF52058">
    <property type="entry name" value="L domain-like"/>
    <property type="match status" value="1"/>
</dbReference>
<dbReference type="Proteomes" id="UP000813462">
    <property type="component" value="Unassembled WGS sequence"/>
</dbReference>
<gene>
    <name evidence="12" type="ORF">FEM48_Zijuj05G0019300</name>
</gene>
<reference evidence="12" key="1">
    <citation type="journal article" date="2021" name="Front. Plant Sci.">
        <title>Chromosome-Scale Genome Assembly for Chinese Sour Jujube and Insights Into Its Genome Evolution and Domestication Signature.</title>
        <authorList>
            <person name="Shen L.-Y."/>
            <person name="Luo H."/>
            <person name="Wang X.-L."/>
            <person name="Wang X.-M."/>
            <person name="Qiu X.-J."/>
            <person name="Liu H."/>
            <person name="Zhou S.-S."/>
            <person name="Jia K.-H."/>
            <person name="Nie S."/>
            <person name="Bao Y.-T."/>
            <person name="Zhang R.-G."/>
            <person name="Yun Q.-Z."/>
            <person name="Chai Y.-H."/>
            <person name="Lu J.-Y."/>
            <person name="Li Y."/>
            <person name="Zhao S.-W."/>
            <person name="Mao J.-F."/>
            <person name="Jia S.-G."/>
            <person name="Mao Y.-M."/>
        </authorList>
    </citation>
    <scope>NUCLEOTIDE SEQUENCE</scope>
    <source>
        <strain evidence="12">AT0</strain>
        <tissue evidence="12">Leaf</tissue>
    </source>
</reference>
<dbReference type="FunFam" id="3.80.10.10:FF:000111">
    <property type="entry name" value="LRR receptor-like serine/threonine-protein kinase ERECTA"/>
    <property type="match status" value="1"/>
</dbReference>
<dbReference type="Pfam" id="PF00560">
    <property type="entry name" value="LRR_1"/>
    <property type="match status" value="2"/>
</dbReference>
<dbReference type="GO" id="GO:0016020">
    <property type="term" value="C:membrane"/>
    <property type="evidence" value="ECO:0007669"/>
    <property type="project" value="UniProtKB-SubCell"/>
</dbReference>
<dbReference type="InterPro" id="IPR001611">
    <property type="entry name" value="Leu-rich_rpt"/>
</dbReference>
<keyword evidence="7" id="KW-1133">Transmembrane helix</keyword>
<keyword evidence="8" id="KW-0472">Membrane</keyword>
<dbReference type="PANTHER" id="PTHR48063">
    <property type="entry name" value="LRR RECEPTOR-LIKE KINASE"/>
    <property type="match status" value="1"/>
</dbReference>
<comment type="similarity">
    <text evidence="2">Belongs to the RLP family.</text>
</comment>
<dbReference type="Pfam" id="PF08263">
    <property type="entry name" value="LRRNT_2"/>
    <property type="match status" value="1"/>
</dbReference>
<keyword evidence="4" id="KW-0812">Transmembrane</keyword>
<comment type="subcellular location">
    <subcellularLocation>
        <location evidence="1">Membrane</location>
        <topology evidence="1">Single-pass type I membrane protein</topology>
    </subcellularLocation>
</comment>
<evidence type="ECO:0000313" key="13">
    <source>
        <dbReference type="Proteomes" id="UP000813462"/>
    </source>
</evidence>
<dbReference type="PRINTS" id="PR00019">
    <property type="entry name" value="LEURICHRPT"/>
</dbReference>
<sequence length="297" mass="32369">MDSDREALVDFKNGLHDPENRLSSWKGSNCCQWWGISCETTSGAVIAVDLHNPYPNNYDESTGTSGFWNLSGEIRPSLTKLKFLRLLDLSFNTFDGNTIPQFFGSLKNLQYLNLSNSGGIYILGGGNYEIVGSYYESFVVNMKGQPLRYTKTLSLVTALDLSGNNLSGDLPIEITNLLGLLVLDLSSNQITGHIPESISKLKELLSLDLSSNRFSGAIPQSLGSLSSLGYLNLSNNELSGPIPDKDQMLTFNASSFAGNVGLCGRQLAVKCPVLPVGEGEKLHHIFKEKAKRFSMSA</sequence>
<dbReference type="PANTHER" id="PTHR48063:SF16">
    <property type="entry name" value="LRR RECEPTOR-LIKE SERINE_THREONINE-PROTEIN KINASE GSO1"/>
    <property type="match status" value="1"/>
</dbReference>
<dbReference type="AlphaFoldDB" id="A0A978VC50"/>
<keyword evidence="3" id="KW-0433">Leucine-rich repeat</keyword>
<evidence type="ECO:0000256" key="5">
    <source>
        <dbReference type="ARBA" id="ARBA00022729"/>
    </source>
</evidence>
<dbReference type="InterPro" id="IPR032675">
    <property type="entry name" value="LRR_dom_sf"/>
</dbReference>
<keyword evidence="10" id="KW-0325">Glycoprotein</keyword>